<comment type="subcellular location">
    <subcellularLocation>
        <location evidence="7">Cytoplasm</location>
    </subcellularLocation>
</comment>
<dbReference type="GO" id="GO:0005737">
    <property type="term" value="C:cytoplasm"/>
    <property type="evidence" value="ECO:0007669"/>
    <property type="project" value="UniProtKB-SubCell"/>
</dbReference>
<proteinExistence type="inferred from homology"/>
<evidence type="ECO:0000256" key="3">
    <source>
        <dbReference type="ARBA" id="ARBA00022741"/>
    </source>
</evidence>
<dbReference type="InterPro" id="IPR004364">
    <property type="entry name" value="Aa-tRNA-synt_II"/>
</dbReference>
<dbReference type="InterPro" id="IPR002312">
    <property type="entry name" value="Asp/Asn-tRNA-synth_IIb"/>
</dbReference>
<dbReference type="NCBIfam" id="NF001750">
    <property type="entry name" value="PRK00476.1"/>
    <property type="match status" value="1"/>
</dbReference>
<dbReference type="HAMAP" id="MF_00044">
    <property type="entry name" value="Asp_tRNA_synth_type1"/>
    <property type="match status" value="1"/>
</dbReference>
<dbReference type="EC" id="6.1.1.23" evidence="7"/>
<dbReference type="GO" id="GO:0005524">
    <property type="term" value="F:ATP binding"/>
    <property type="evidence" value="ECO:0007669"/>
    <property type="project" value="UniProtKB-UniRule"/>
</dbReference>
<dbReference type="Gene3D" id="3.30.1360.30">
    <property type="entry name" value="GAD-like domain"/>
    <property type="match status" value="1"/>
</dbReference>
<comment type="subunit">
    <text evidence="7">Homodimer.</text>
</comment>
<dbReference type="InterPro" id="IPR004524">
    <property type="entry name" value="Asp-tRNA-ligase_1"/>
</dbReference>
<evidence type="ECO:0000313" key="9">
    <source>
        <dbReference type="EMBL" id="ODS31108.1"/>
    </source>
</evidence>
<dbReference type="NCBIfam" id="TIGR00459">
    <property type="entry name" value="aspS_bact"/>
    <property type="match status" value="1"/>
</dbReference>
<dbReference type="InterPro" id="IPR012340">
    <property type="entry name" value="NA-bd_OB-fold"/>
</dbReference>
<dbReference type="Gene3D" id="3.30.930.10">
    <property type="entry name" value="Bira Bifunctional Protein, Domain 2"/>
    <property type="match status" value="1"/>
</dbReference>
<dbReference type="InterPro" id="IPR004115">
    <property type="entry name" value="GAD-like_sf"/>
</dbReference>
<dbReference type="PANTHER" id="PTHR22594:SF5">
    <property type="entry name" value="ASPARTATE--TRNA LIGASE, MITOCHONDRIAL"/>
    <property type="match status" value="1"/>
</dbReference>
<dbReference type="SUPFAM" id="SSF55261">
    <property type="entry name" value="GAD domain-like"/>
    <property type="match status" value="1"/>
</dbReference>
<dbReference type="SUPFAM" id="SSF55681">
    <property type="entry name" value="Class II aaRS and biotin synthetases"/>
    <property type="match status" value="1"/>
</dbReference>
<reference evidence="9 10" key="1">
    <citation type="submission" date="2016-07" db="EMBL/GenBank/DDBJ databases">
        <title>Draft genome of Scalindua rubra, obtained from a brine-seawater interface in the Red Sea, sheds light on salt adaptation in anammox bacteria.</title>
        <authorList>
            <person name="Speth D.R."/>
            <person name="Lagkouvardos I."/>
            <person name="Wang Y."/>
            <person name="Qian P.-Y."/>
            <person name="Dutilh B.E."/>
            <person name="Jetten M.S."/>
        </authorList>
    </citation>
    <scope>NUCLEOTIDE SEQUENCE [LARGE SCALE GENOMIC DNA]</scope>
    <source>
        <strain evidence="9">BSI-1</strain>
    </source>
</reference>
<comment type="caution">
    <text evidence="9">The sequence shown here is derived from an EMBL/GenBank/DDBJ whole genome shotgun (WGS) entry which is preliminary data.</text>
</comment>
<evidence type="ECO:0000256" key="5">
    <source>
        <dbReference type="ARBA" id="ARBA00022917"/>
    </source>
</evidence>
<dbReference type="InterPro" id="IPR004365">
    <property type="entry name" value="NA-bd_OB_tRNA"/>
</dbReference>
<feature type="binding site" evidence="7">
    <location>
        <position position="178"/>
    </location>
    <ligand>
        <name>L-aspartate</name>
        <dbReference type="ChEBI" id="CHEBI:29991"/>
    </ligand>
</feature>
<feature type="binding site" evidence="7">
    <location>
        <position position="224"/>
    </location>
    <ligand>
        <name>L-aspartate</name>
        <dbReference type="ChEBI" id="CHEBI:29991"/>
    </ligand>
</feature>
<feature type="site" description="Important for tRNA non-discrimination" evidence="7">
    <location>
        <position position="86"/>
    </location>
</feature>
<dbReference type="PANTHER" id="PTHR22594">
    <property type="entry name" value="ASPARTYL/LYSYL-TRNA SYNTHETASE"/>
    <property type="match status" value="1"/>
</dbReference>
<keyword evidence="3 7" id="KW-0547">Nucleotide-binding</keyword>
<organism evidence="9 10">
    <name type="scientific">Candidatus Scalindua rubra</name>
    <dbReference type="NCBI Taxonomy" id="1872076"/>
    <lineage>
        <taxon>Bacteria</taxon>
        <taxon>Pseudomonadati</taxon>
        <taxon>Planctomycetota</taxon>
        <taxon>Candidatus Brocadiia</taxon>
        <taxon>Candidatus Brocadiales</taxon>
        <taxon>Candidatus Scalinduaceae</taxon>
        <taxon>Candidatus Scalindua</taxon>
    </lineage>
</organism>
<feature type="site" description="Important for tRNA non-discrimination" evidence="7">
    <location>
        <position position="34"/>
    </location>
</feature>
<dbReference type="CDD" id="cd00777">
    <property type="entry name" value="AspRS_core"/>
    <property type="match status" value="1"/>
</dbReference>
<dbReference type="GO" id="GO:0006422">
    <property type="term" value="P:aspartyl-tRNA aminoacylation"/>
    <property type="evidence" value="ECO:0007669"/>
    <property type="project" value="UniProtKB-UniRule"/>
</dbReference>
<evidence type="ECO:0000313" key="10">
    <source>
        <dbReference type="Proteomes" id="UP000094056"/>
    </source>
</evidence>
<dbReference type="CDD" id="cd04317">
    <property type="entry name" value="EcAspRS_like_N"/>
    <property type="match status" value="1"/>
</dbReference>
<dbReference type="Pfam" id="PF00152">
    <property type="entry name" value="tRNA-synt_2"/>
    <property type="match status" value="1"/>
</dbReference>
<sequence length="590" mass="67086">MSDLQRTHTCGQLRKADAGSEVTLSGWVDTRRDHGGVIFIDLRDRYGKTQVVFNPEYNSEAHQQASSLRSEYVIAVKGKVAERPEGMVNPDLDTGEIELFVDELEILNTCETTPFEITADTDVSTELRLKYRFLDLRRPIMQKYLAFRHKICQVARQYFDENNFIEVETPFLTKSTPEGARDYLVPSRINRGQFYALPQSPQLFKQILMVSGLDRYFQIVKCFRDEDLRAQRQPEFTQLDLEMSFVREDDIITIVEGLMVDIFNKIMGKEISAPFPRLSYHDAMKLYGCDSPDLRFGMTIEDITDIAKKTEFKVFQKVAESGGQVRGINATGCAILSRKEIDELTTFVNQFGAKGLAWFKVDDGGLTSQISKFFTAEAQSEIKERFNAVPGDLLLFVADKESVVSQSLSQLRLNIGKTNGLINEEEFNFSWVVDFPLLELNEDLNRYDSLHHPFTSPHQDDLQILEERPLDVRARAYDIVLNGVELGGGSIRIHRPDIQKRIFKLLKIDEITAQKRFGFLLEALKYGAPPHGGIALGLDRMVTILLGLDDIREVIAFPKTQKATCLMVDAPSDVDEKQLKELGLSLRKPD</sequence>
<dbReference type="Proteomes" id="UP000094056">
    <property type="component" value="Unassembled WGS sequence"/>
</dbReference>
<evidence type="ECO:0000256" key="4">
    <source>
        <dbReference type="ARBA" id="ARBA00022840"/>
    </source>
</evidence>
<comment type="function">
    <text evidence="7">Aspartyl-tRNA synthetase with relaxed tRNA specificity since it is able to aspartylate not only its cognate tRNA(Asp) but also tRNA(Asn). Reaction proceeds in two steps: L-aspartate is first activated by ATP to form Asp-AMP and then transferred to the acceptor end of tRNA(Asp/Asn).</text>
</comment>
<dbReference type="PATRIC" id="fig|1872076.5.peg.4502"/>
<keyword evidence="5 7" id="KW-0648">Protein biosynthesis</keyword>
<feature type="binding site" evidence="7">
    <location>
        <position position="451"/>
    </location>
    <ligand>
        <name>L-aspartate</name>
        <dbReference type="ChEBI" id="CHEBI:29991"/>
    </ligand>
</feature>
<dbReference type="GO" id="GO:0003676">
    <property type="term" value="F:nucleic acid binding"/>
    <property type="evidence" value="ECO:0007669"/>
    <property type="project" value="InterPro"/>
</dbReference>
<dbReference type="AlphaFoldDB" id="A0A1E3X647"/>
<dbReference type="InterPro" id="IPR006195">
    <property type="entry name" value="aa-tRNA-synth_II"/>
</dbReference>
<name>A0A1E3X647_9BACT</name>
<feature type="binding site" evidence="7">
    <location>
        <begin position="537"/>
        <end position="540"/>
    </location>
    <ligand>
        <name>ATP</name>
        <dbReference type="ChEBI" id="CHEBI:30616"/>
    </ligand>
</feature>
<comment type="similarity">
    <text evidence="1 7">Belongs to the class-II aminoacyl-tRNA synthetase family. Type 1 subfamily.</text>
</comment>
<keyword evidence="7" id="KW-0963">Cytoplasm</keyword>
<dbReference type="PRINTS" id="PR01042">
    <property type="entry name" value="TRNASYNTHASP"/>
</dbReference>
<dbReference type="SUPFAM" id="SSF50249">
    <property type="entry name" value="Nucleic acid-binding proteins"/>
    <property type="match status" value="1"/>
</dbReference>
<dbReference type="GO" id="GO:0004815">
    <property type="term" value="F:aspartate-tRNA ligase activity"/>
    <property type="evidence" value="ECO:0007669"/>
    <property type="project" value="UniProtKB-UniRule"/>
</dbReference>
<dbReference type="GO" id="GO:0050560">
    <property type="term" value="F:aspartate-tRNA(Asn) ligase activity"/>
    <property type="evidence" value="ECO:0007669"/>
    <property type="project" value="UniProtKB-EC"/>
</dbReference>
<dbReference type="PROSITE" id="PS50862">
    <property type="entry name" value="AA_TRNA_LIGASE_II"/>
    <property type="match status" value="1"/>
</dbReference>
<evidence type="ECO:0000256" key="2">
    <source>
        <dbReference type="ARBA" id="ARBA00022598"/>
    </source>
</evidence>
<dbReference type="InterPro" id="IPR047089">
    <property type="entry name" value="Asp-tRNA-ligase_1_N"/>
</dbReference>
<keyword evidence="2 7" id="KW-0436">Ligase</keyword>
<accession>A0A1E3X647</accession>
<gene>
    <name evidence="7" type="primary">aspS</name>
    <name evidence="9" type="ORF">SCARUB_03774</name>
</gene>
<dbReference type="EMBL" id="MAYW01000143">
    <property type="protein sequence ID" value="ODS31108.1"/>
    <property type="molecule type" value="Genomic_DNA"/>
</dbReference>
<dbReference type="Gene3D" id="2.40.50.140">
    <property type="entry name" value="Nucleic acid-binding proteins"/>
    <property type="match status" value="1"/>
</dbReference>
<feature type="binding site" evidence="7">
    <location>
        <position position="485"/>
    </location>
    <ligand>
        <name>ATP</name>
        <dbReference type="ChEBI" id="CHEBI:30616"/>
    </ligand>
</feature>
<protein>
    <recommendedName>
        <fullName evidence="7">Aspartate--tRNA(Asp/Asn) ligase</fullName>
        <ecNumber evidence="7">6.1.1.23</ecNumber>
    </recommendedName>
    <alternativeName>
        <fullName evidence="7">Aspartyl-tRNA synthetase</fullName>
        <shortName evidence="7">AspRS</shortName>
    </alternativeName>
    <alternativeName>
        <fullName evidence="7">Non-discriminating aspartyl-tRNA synthetase</fullName>
        <shortName evidence="7">ND-AspRS</shortName>
    </alternativeName>
</protein>
<dbReference type="InterPro" id="IPR045864">
    <property type="entry name" value="aa-tRNA-synth_II/BPL/LPL"/>
</dbReference>
<dbReference type="InterPro" id="IPR029351">
    <property type="entry name" value="GAD_dom"/>
</dbReference>
<comment type="catalytic activity">
    <reaction evidence="7">
        <text>tRNA(Asx) + L-aspartate + ATP = L-aspartyl-tRNA(Asx) + AMP + diphosphate</text>
        <dbReference type="Rhea" id="RHEA:18349"/>
        <dbReference type="Rhea" id="RHEA-COMP:9710"/>
        <dbReference type="Rhea" id="RHEA-COMP:9711"/>
        <dbReference type="ChEBI" id="CHEBI:29991"/>
        <dbReference type="ChEBI" id="CHEBI:30616"/>
        <dbReference type="ChEBI" id="CHEBI:33019"/>
        <dbReference type="ChEBI" id="CHEBI:78442"/>
        <dbReference type="ChEBI" id="CHEBI:78516"/>
        <dbReference type="ChEBI" id="CHEBI:456215"/>
        <dbReference type="EC" id="6.1.1.23"/>
    </reaction>
</comment>
<feature type="binding site" evidence="7">
    <location>
        <begin position="224"/>
        <end position="226"/>
    </location>
    <ligand>
        <name>ATP</name>
        <dbReference type="ChEBI" id="CHEBI:30616"/>
    </ligand>
</feature>
<feature type="binding site" evidence="7">
    <location>
        <position position="492"/>
    </location>
    <ligand>
        <name>L-aspartate</name>
        <dbReference type="ChEBI" id="CHEBI:29991"/>
    </ligand>
</feature>
<keyword evidence="6 7" id="KW-0030">Aminoacyl-tRNA synthetase</keyword>
<evidence type="ECO:0000256" key="7">
    <source>
        <dbReference type="HAMAP-Rule" id="MF_00044"/>
    </source>
</evidence>
<feature type="binding site" evidence="7">
    <location>
        <position position="233"/>
    </location>
    <ligand>
        <name>ATP</name>
        <dbReference type="ChEBI" id="CHEBI:30616"/>
    </ligand>
</feature>
<evidence type="ECO:0000259" key="8">
    <source>
        <dbReference type="PROSITE" id="PS50862"/>
    </source>
</evidence>
<dbReference type="InterPro" id="IPR047090">
    <property type="entry name" value="AspRS_core"/>
</dbReference>
<dbReference type="Pfam" id="PF02938">
    <property type="entry name" value="GAD"/>
    <property type="match status" value="1"/>
</dbReference>
<evidence type="ECO:0000256" key="1">
    <source>
        <dbReference type="ARBA" id="ARBA00006303"/>
    </source>
</evidence>
<feature type="region of interest" description="Aspartate" evidence="7">
    <location>
        <begin position="202"/>
        <end position="205"/>
    </location>
</feature>
<keyword evidence="4 7" id="KW-0067">ATP-binding</keyword>
<evidence type="ECO:0000256" key="6">
    <source>
        <dbReference type="ARBA" id="ARBA00023146"/>
    </source>
</evidence>
<feature type="domain" description="Aminoacyl-transfer RNA synthetases class-II family profile" evidence="8">
    <location>
        <begin position="145"/>
        <end position="558"/>
    </location>
</feature>
<dbReference type="Pfam" id="PF01336">
    <property type="entry name" value="tRNA_anti-codon"/>
    <property type="match status" value="1"/>
</dbReference>